<dbReference type="EMBL" id="SRLO01000676">
    <property type="protein sequence ID" value="TNN48938.1"/>
    <property type="molecule type" value="Genomic_DNA"/>
</dbReference>
<proteinExistence type="predicted"/>
<dbReference type="AlphaFoldDB" id="A0A4Z2G5U4"/>
<keyword evidence="3" id="KW-1185">Reference proteome</keyword>
<accession>A0A4Z2G5U4</accession>
<gene>
    <name evidence="2" type="ORF">EYF80_040881</name>
</gene>
<sequence length="90" mass="9647">MTSHMTMPKLHTSLAEVNFLYAMASGAVQRIGILPPCAGEKSVDVLMATATSFLPGIFRLPRYTSPNSPAGRKETPSMGRLIEDGDVGPR</sequence>
<evidence type="ECO:0000313" key="2">
    <source>
        <dbReference type="EMBL" id="TNN48938.1"/>
    </source>
</evidence>
<evidence type="ECO:0000256" key="1">
    <source>
        <dbReference type="SAM" id="MobiDB-lite"/>
    </source>
</evidence>
<feature type="region of interest" description="Disordered" evidence="1">
    <location>
        <begin position="64"/>
        <end position="90"/>
    </location>
</feature>
<organism evidence="2 3">
    <name type="scientific">Liparis tanakae</name>
    <name type="common">Tanaka's snailfish</name>
    <dbReference type="NCBI Taxonomy" id="230148"/>
    <lineage>
        <taxon>Eukaryota</taxon>
        <taxon>Metazoa</taxon>
        <taxon>Chordata</taxon>
        <taxon>Craniata</taxon>
        <taxon>Vertebrata</taxon>
        <taxon>Euteleostomi</taxon>
        <taxon>Actinopterygii</taxon>
        <taxon>Neopterygii</taxon>
        <taxon>Teleostei</taxon>
        <taxon>Neoteleostei</taxon>
        <taxon>Acanthomorphata</taxon>
        <taxon>Eupercaria</taxon>
        <taxon>Perciformes</taxon>
        <taxon>Cottioidei</taxon>
        <taxon>Cottales</taxon>
        <taxon>Liparidae</taxon>
        <taxon>Liparis</taxon>
    </lineage>
</organism>
<feature type="compositionally biased region" description="Basic and acidic residues" evidence="1">
    <location>
        <begin position="71"/>
        <end position="90"/>
    </location>
</feature>
<dbReference type="Proteomes" id="UP000314294">
    <property type="component" value="Unassembled WGS sequence"/>
</dbReference>
<evidence type="ECO:0000313" key="3">
    <source>
        <dbReference type="Proteomes" id="UP000314294"/>
    </source>
</evidence>
<protein>
    <submittedName>
        <fullName evidence="2">Uncharacterized protein</fullName>
    </submittedName>
</protein>
<name>A0A4Z2G5U4_9TELE</name>
<comment type="caution">
    <text evidence="2">The sequence shown here is derived from an EMBL/GenBank/DDBJ whole genome shotgun (WGS) entry which is preliminary data.</text>
</comment>
<reference evidence="2 3" key="1">
    <citation type="submission" date="2019-03" db="EMBL/GenBank/DDBJ databases">
        <title>First draft genome of Liparis tanakae, snailfish: a comprehensive survey of snailfish specific genes.</title>
        <authorList>
            <person name="Kim W."/>
            <person name="Song I."/>
            <person name="Jeong J.-H."/>
            <person name="Kim D."/>
            <person name="Kim S."/>
            <person name="Ryu S."/>
            <person name="Song J.Y."/>
            <person name="Lee S.K."/>
        </authorList>
    </citation>
    <scope>NUCLEOTIDE SEQUENCE [LARGE SCALE GENOMIC DNA]</scope>
    <source>
        <tissue evidence="2">Muscle</tissue>
    </source>
</reference>